<accession>A0A4R0MQ28</accession>
<dbReference type="EMBL" id="SJSK01000005">
    <property type="protein sequence ID" value="TCC88657.1"/>
    <property type="molecule type" value="Genomic_DNA"/>
</dbReference>
<organism evidence="1 2">
    <name type="scientific">Pedobacter frigiditerrae</name>
    <dbReference type="NCBI Taxonomy" id="2530452"/>
    <lineage>
        <taxon>Bacteria</taxon>
        <taxon>Pseudomonadati</taxon>
        <taxon>Bacteroidota</taxon>
        <taxon>Sphingobacteriia</taxon>
        <taxon>Sphingobacteriales</taxon>
        <taxon>Sphingobacteriaceae</taxon>
        <taxon>Pedobacter</taxon>
    </lineage>
</organism>
<reference evidence="1 2" key="1">
    <citation type="submission" date="2019-02" db="EMBL/GenBank/DDBJ databases">
        <title>Pedobacter sp. RP-1-13 sp. nov., isolated from Arctic soil.</title>
        <authorList>
            <person name="Dahal R.H."/>
        </authorList>
    </citation>
    <scope>NUCLEOTIDE SEQUENCE [LARGE SCALE GENOMIC DNA]</scope>
    <source>
        <strain evidence="1 2">RP-1-13</strain>
    </source>
</reference>
<dbReference type="Proteomes" id="UP000292884">
    <property type="component" value="Unassembled WGS sequence"/>
</dbReference>
<evidence type="ECO:0000313" key="1">
    <source>
        <dbReference type="EMBL" id="TCC88657.1"/>
    </source>
</evidence>
<dbReference type="AlphaFoldDB" id="A0A4R0MQ28"/>
<name>A0A4R0MQ28_9SPHI</name>
<comment type="caution">
    <text evidence="1">The sequence shown here is derived from an EMBL/GenBank/DDBJ whole genome shotgun (WGS) entry which is preliminary data.</text>
</comment>
<sequence length="158" mass="17767">MKNILKRIQINKMEILTSLLQFWDSEHTGIISKIVASASYDTLKKHVDFKPLFIKIGKMFSTPEKAETFVKEICERQGTGSLGQDINKLYTEVSGDQAPSDLFPILSDWAKENLQNIKNINNFSASKTSGFVIGSQTAGRDINMIQGNYYANPENNED</sequence>
<proteinExistence type="predicted"/>
<gene>
    <name evidence="1" type="ORF">EZ428_18645</name>
</gene>
<evidence type="ECO:0000313" key="2">
    <source>
        <dbReference type="Proteomes" id="UP000292884"/>
    </source>
</evidence>
<keyword evidence="2" id="KW-1185">Reference proteome</keyword>
<protein>
    <submittedName>
        <fullName evidence="1">Uncharacterized protein</fullName>
    </submittedName>
</protein>